<evidence type="ECO:0000313" key="1">
    <source>
        <dbReference type="EMBL" id="MBE1559561.1"/>
    </source>
</evidence>
<dbReference type="Proteomes" id="UP000661607">
    <property type="component" value="Unassembled WGS sequence"/>
</dbReference>
<accession>A0ABR9KC27</accession>
<dbReference type="RefSeq" id="WP_264083148.1">
    <property type="nucleotide sequence ID" value="NZ_BAAASY010000001.1"/>
</dbReference>
<evidence type="ECO:0000313" key="2">
    <source>
        <dbReference type="Proteomes" id="UP000661607"/>
    </source>
</evidence>
<comment type="caution">
    <text evidence="1">The sequence shown here is derived from an EMBL/GenBank/DDBJ whole genome shotgun (WGS) entry which is preliminary data.</text>
</comment>
<sequence>MWAPGGRPRVVVGFTIREGRIVEMELIANAERLDELDVVILGS</sequence>
<gene>
    <name evidence="1" type="ORF">H4W81_002340</name>
</gene>
<proteinExistence type="predicted"/>
<keyword evidence="2" id="KW-1185">Reference proteome</keyword>
<dbReference type="EMBL" id="JADBEF010000001">
    <property type="protein sequence ID" value="MBE1559561.1"/>
    <property type="molecule type" value="Genomic_DNA"/>
</dbReference>
<reference evidence="1 2" key="1">
    <citation type="submission" date="2020-10" db="EMBL/GenBank/DDBJ databases">
        <title>Sequencing the genomes of 1000 actinobacteria strains.</title>
        <authorList>
            <person name="Klenk H.-P."/>
        </authorList>
    </citation>
    <scope>NUCLEOTIDE SEQUENCE [LARGE SCALE GENOMIC DNA]</scope>
    <source>
        <strain evidence="1 2">DSM 43748</strain>
    </source>
</reference>
<protein>
    <submittedName>
        <fullName evidence="1">Uncharacterized protein</fullName>
    </submittedName>
</protein>
<organism evidence="1 2">
    <name type="scientific">Nonomuraea africana</name>
    <dbReference type="NCBI Taxonomy" id="46171"/>
    <lineage>
        <taxon>Bacteria</taxon>
        <taxon>Bacillati</taxon>
        <taxon>Actinomycetota</taxon>
        <taxon>Actinomycetes</taxon>
        <taxon>Streptosporangiales</taxon>
        <taxon>Streptosporangiaceae</taxon>
        <taxon>Nonomuraea</taxon>
    </lineage>
</organism>
<name>A0ABR9KC27_9ACTN</name>